<keyword evidence="4" id="KW-0735">Signal-anchor</keyword>
<dbReference type="GO" id="GO:0009247">
    <property type="term" value="P:glycolipid biosynthetic process"/>
    <property type="evidence" value="ECO:0007669"/>
    <property type="project" value="InterPro"/>
</dbReference>
<keyword evidence="2" id="KW-0808">Transferase</keyword>
<keyword evidence="10" id="KW-1185">Reference proteome</keyword>
<keyword evidence="8" id="KW-0325">Glycoprotein</keyword>
<dbReference type="OrthoDB" id="7834699at2"/>
<evidence type="ECO:0000256" key="1">
    <source>
        <dbReference type="ARBA" id="ARBA00004323"/>
    </source>
</evidence>
<keyword evidence="6" id="KW-0333">Golgi apparatus</keyword>
<dbReference type="PANTHER" id="PTHR12812">
    <property type="entry name" value="HEPARAN SULFATE 6-O-SULFOTRANSFERASE 3"/>
    <property type="match status" value="1"/>
</dbReference>
<dbReference type="InterPro" id="IPR027417">
    <property type="entry name" value="P-loop_NTPase"/>
</dbReference>
<evidence type="ECO:0000313" key="10">
    <source>
        <dbReference type="Proteomes" id="UP000186309"/>
    </source>
</evidence>
<evidence type="ECO:0000256" key="3">
    <source>
        <dbReference type="ARBA" id="ARBA00022692"/>
    </source>
</evidence>
<dbReference type="SUPFAM" id="SSF52540">
    <property type="entry name" value="P-loop containing nucleoside triphosphate hydrolases"/>
    <property type="match status" value="1"/>
</dbReference>
<evidence type="ECO:0000256" key="5">
    <source>
        <dbReference type="ARBA" id="ARBA00022989"/>
    </source>
</evidence>
<name>A0A1U7CUV1_9BACT</name>
<keyword evidence="3" id="KW-0812">Transmembrane</keyword>
<dbReference type="GO" id="GO:0017095">
    <property type="term" value="F:heparan sulfate 6-sulfotransferase activity"/>
    <property type="evidence" value="ECO:0007669"/>
    <property type="project" value="TreeGrafter"/>
</dbReference>
<evidence type="ECO:0008006" key="11">
    <source>
        <dbReference type="Google" id="ProtNLM"/>
    </source>
</evidence>
<sequence length="270" mass="31446">MNCQMELRRKTHTRTKPSTLLFVHIPKTAGTTFQSVLSQMYDDYDHCTVYPAWQQAKDVIKSITWNGRLRAVAGHFPYGLHLEAEIQPFIESDVRYATFLRDPVRRVVSHYNHVMNSDHPSHREILGRHPTLESFLEHPWARDVQTLFVSGWKPEDVARAPGRAANASIEILRDRFEVVGLTERFDESLALFAEAFGWRLPEYTSMNLASERIRRLRVEELAPSLIDRIKAANRCDVAIYEYASSLFDERCSETRSSHYRDRPARGRRRE</sequence>
<comment type="subcellular location">
    <subcellularLocation>
        <location evidence="1">Golgi apparatus membrane</location>
        <topology evidence="1">Single-pass type II membrane protein</topology>
    </subcellularLocation>
</comment>
<evidence type="ECO:0000256" key="6">
    <source>
        <dbReference type="ARBA" id="ARBA00023034"/>
    </source>
</evidence>
<dbReference type="STRING" id="1387353.BSF38_04226"/>
<proteinExistence type="predicted"/>
<dbReference type="GO" id="GO:0001733">
    <property type="term" value="F:galactosylceramide sulfotransferase activity"/>
    <property type="evidence" value="ECO:0007669"/>
    <property type="project" value="InterPro"/>
</dbReference>
<evidence type="ECO:0000313" key="9">
    <source>
        <dbReference type="EMBL" id="APW62676.1"/>
    </source>
</evidence>
<keyword evidence="7" id="KW-0472">Membrane</keyword>
<dbReference type="RefSeq" id="WP_083713173.1">
    <property type="nucleotide sequence ID" value="NZ_CP019082.1"/>
</dbReference>
<evidence type="ECO:0000256" key="7">
    <source>
        <dbReference type="ARBA" id="ARBA00023136"/>
    </source>
</evidence>
<reference evidence="10" key="1">
    <citation type="submission" date="2016-12" db="EMBL/GenBank/DDBJ databases">
        <title>Comparative genomics of four Isosphaeraceae planctomycetes: a common pool of plasmids and glycoside hydrolase genes.</title>
        <authorList>
            <person name="Ivanova A."/>
        </authorList>
    </citation>
    <scope>NUCLEOTIDE SEQUENCE [LARGE SCALE GENOMIC DNA]</scope>
    <source>
        <strain evidence="10">PX4</strain>
    </source>
</reference>
<evidence type="ECO:0000256" key="4">
    <source>
        <dbReference type="ARBA" id="ARBA00022968"/>
    </source>
</evidence>
<dbReference type="KEGG" id="pbor:BSF38_04226"/>
<accession>A0A1U7CUV1</accession>
<dbReference type="Proteomes" id="UP000186309">
    <property type="component" value="Chromosome"/>
</dbReference>
<dbReference type="Pfam" id="PF06990">
    <property type="entry name" value="Gal-3-0_sulfotr"/>
    <property type="match status" value="1"/>
</dbReference>
<dbReference type="GO" id="GO:0016020">
    <property type="term" value="C:membrane"/>
    <property type="evidence" value="ECO:0007669"/>
    <property type="project" value="InterPro"/>
</dbReference>
<protein>
    <recommendedName>
        <fullName evidence="11">Sulfotransferase family protein</fullName>
    </recommendedName>
</protein>
<dbReference type="InterPro" id="IPR009729">
    <property type="entry name" value="Gal-3-0_sulfotransfrase"/>
</dbReference>
<evidence type="ECO:0000256" key="2">
    <source>
        <dbReference type="ARBA" id="ARBA00022679"/>
    </source>
</evidence>
<gene>
    <name evidence="9" type="ORF">BSF38_04226</name>
</gene>
<evidence type="ECO:0000256" key="8">
    <source>
        <dbReference type="ARBA" id="ARBA00023180"/>
    </source>
</evidence>
<organism evidence="9 10">
    <name type="scientific">Paludisphaera borealis</name>
    <dbReference type="NCBI Taxonomy" id="1387353"/>
    <lineage>
        <taxon>Bacteria</taxon>
        <taxon>Pseudomonadati</taxon>
        <taxon>Planctomycetota</taxon>
        <taxon>Planctomycetia</taxon>
        <taxon>Isosphaerales</taxon>
        <taxon>Isosphaeraceae</taxon>
        <taxon>Paludisphaera</taxon>
    </lineage>
</organism>
<dbReference type="EMBL" id="CP019082">
    <property type="protein sequence ID" value="APW62676.1"/>
    <property type="molecule type" value="Genomic_DNA"/>
</dbReference>
<keyword evidence="5" id="KW-1133">Transmembrane helix</keyword>
<dbReference type="Gene3D" id="3.40.50.300">
    <property type="entry name" value="P-loop containing nucleotide triphosphate hydrolases"/>
    <property type="match status" value="1"/>
</dbReference>
<dbReference type="AlphaFoldDB" id="A0A1U7CUV1"/>
<dbReference type="PANTHER" id="PTHR12812:SF0">
    <property type="entry name" value="HEPARAN-SULFATE 6-O-SULFOTRANSFERASE"/>
    <property type="match status" value="1"/>
</dbReference>
<dbReference type="InterPro" id="IPR010635">
    <property type="entry name" value="Heparan_SO4-6-sulfoTrfase"/>
</dbReference>